<dbReference type="GO" id="GO:0005524">
    <property type="term" value="F:ATP binding"/>
    <property type="evidence" value="ECO:0007669"/>
    <property type="project" value="UniProtKB-KW"/>
</dbReference>
<comment type="caution">
    <text evidence="14">The sequence shown here is derived from an EMBL/GenBank/DDBJ whole genome shotgun (WGS) entry which is preliminary data.</text>
</comment>
<dbReference type="EMBL" id="PXYW01000017">
    <property type="protein sequence ID" value="PSR33742.1"/>
    <property type="molecule type" value="Genomic_DNA"/>
</dbReference>
<reference evidence="14 15" key="1">
    <citation type="journal article" date="2014" name="BMC Genomics">
        <title>Comparison of environmental and isolate Sulfobacillus genomes reveals diverse carbon, sulfur, nitrogen, and hydrogen metabolisms.</title>
        <authorList>
            <person name="Justice N.B."/>
            <person name="Norman A."/>
            <person name="Brown C.T."/>
            <person name="Singh A."/>
            <person name="Thomas B.C."/>
            <person name="Banfield J.F."/>
        </authorList>
    </citation>
    <scope>NUCLEOTIDE SEQUENCE [LARGE SCALE GENOMIC DNA]</scope>
    <source>
        <strain evidence="14">AMDSBA4</strain>
    </source>
</reference>
<gene>
    <name evidence="14" type="ORF">C7B46_09070</name>
</gene>
<evidence type="ECO:0000256" key="1">
    <source>
        <dbReference type="ARBA" id="ARBA00001946"/>
    </source>
</evidence>
<dbReference type="Pfam" id="PF19279">
    <property type="entry name" value="YegS_C"/>
    <property type="match status" value="1"/>
</dbReference>
<keyword evidence="5" id="KW-0479">Metal-binding</keyword>
<dbReference type="PROSITE" id="PS50146">
    <property type="entry name" value="DAGK"/>
    <property type="match status" value="1"/>
</dbReference>
<dbReference type="AlphaFoldDB" id="A0A2T2XH25"/>
<evidence type="ECO:0000256" key="7">
    <source>
        <dbReference type="ARBA" id="ARBA00022777"/>
    </source>
</evidence>
<dbReference type="SUPFAM" id="SSF111331">
    <property type="entry name" value="NAD kinase/diacylglycerol kinase-like"/>
    <property type="match status" value="1"/>
</dbReference>
<evidence type="ECO:0000256" key="6">
    <source>
        <dbReference type="ARBA" id="ARBA00022741"/>
    </source>
</evidence>
<keyword evidence="3" id="KW-0444">Lipid biosynthesis</keyword>
<dbReference type="InterPro" id="IPR005218">
    <property type="entry name" value="Diacylglycerol/lipid_kinase"/>
</dbReference>
<evidence type="ECO:0000256" key="8">
    <source>
        <dbReference type="ARBA" id="ARBA00022840"/>
    </source>
</evidence>
<sequence>MSNFSHRQRDEFNGGVTINTRALIIYNPAAGNGKAERIYHELQPKIEALGVEVQRTERPGHATELARAVSDDENMTVISLGGDGTHHEVINGLMPEGRAIFGVIPAGTGNDLVRILNYPKNPLDALDIVLNGLAKPFDIGQVGDHYFLTVAGVGFDAEVAGWVNQRKKQGNGTWVFIRGILHNLIGYRSQMMKVTLTEASRTERTFLIAAGNTQYYAGGMKICPEASPFDGRFQVVWVGAISPLGVLPLLARVFRGHHVGHRKVKVLSTPELTVEGPPNLWVHADGELIGHLPITIRTLPQAIRVRMGVGG</sequence>
<evidence type="ECO:0000256" key="9">
    <source>
        <dbReference type="ARBA" id="ARBA00022842"/>
    </source>
</evidence>
<comment type="cofactor">
    <cofactor evidence="1">
        <name>Mg(2+)</name>
        <dbReference type="ChEBI" id="CHEBI:18420"/>
    </cofactor>
</comment>
<dbReference type="InterPro" id="IPR016064">
    <property type="entry name" value="NAD/diacylglycerol_kinase_sf"/>
</dbReference>
<proteinExistence type="inferred from homology"/>
<protein>
    <submittedName>
        <fullName evidence="14">Diacylglycerol kinase</fullName>
    </submittedName>
</protein>
<evidence type="ECO:0000256" key="11">
    <source>
        <dbReference type="ARBA" id="ARBA00023209"/>
    </source>
</evidence>
<evidence type="ECO:0000313" key="15">
    <source>
        <dbReference type="Proteomes" id="UP000242972"/>
    </source>
</evidence>
<dbReference type="Gene3D" id="3.40.50.10330">
    <property type="entry name" value="Probable inorganic polyphosphate/atp-NAD kinase, domain 1"/>
    <property type="match status" value="1"/>
</dbReference>
<dbReference type="InterPro" id="IPR050187">
    <property type="entry name" value="Lipid_Phosphate_FormReg"/>
</dbReference>
<keyword evidence="10" id="KW-0443">Lipid metabolism</keyword>
<dbReference type="GO" id="GO:0008654">
    <property type="term" value="P:phospholipid biosynthetic process"/>
    <property type="evidence" value="ECO:0007669"/>
    <property type="project" value="UniProtKB-KW"/>
</dbReference>
<dbReference type="GO" id="GO:0016301">
    <property type="term" value="F:kinase activity"/>
    <property type="evidence" value="ECO:0007669"/>
    <property type="project" value="UniProtKB-KW"/>
</dbReference>
<evidence type="ECO:0000256" key="10">
    <source>
        <dbReference type="ARBA" id="ARBA00023098"/>
    </source>
</evidence>
<dbReference type="Proteomes" id="UP000242972">
    <property type="component" value="Unassembled WGS sequence"/>
</dbReference>
<keyword evidence="11" id="KW-0594">Phospholipid biosynthesis</keyword>
<evidence type="ECO:0000256" key="5">
    <source>
        <dbReference type="ARBA" id="ARBA00022723"/>
    </source>
</evidence>
<evidence type="ECO:0000256" key="3">
    <source>
        <dbReference type="ARBA" id="ARBA00022516"/>
    </source>
</evidence>
<name>A0A2T2XH25_9FIRM</name>
<dbReference type="GO" id="GO:0046872">
    <property type="term" value="F:metal ion binding"/>
    <property type="evidence" value="ECO:0007669"/>
    <property type="project" value="UniProtKB-KW"/>
</dbReference>
<dbReference type="Gene3D" id="2.60.200.40">
    <property type="match status" value="1"/>
</dbReference>
<evidence type="ECO:0000313" key="14">
    <source>
        <dbReference type="EMBL" id="PSR33742.1"/>
    </source>
</evidence>
<dbReference type="InterPro" id="IPR001206">
    <property type="entry name" value="Diacylglycerol_kinase_cat_dom"/>
</dbReference>
<accession>A0A2T2XH25</accession>
<dbReference type="Pfam" id="PF00781">
    <property type="entry name" value="DAGK_cat"/>
    <property type="match status" value="1"/>
</dbReference>
<dbReference type="NCBIfam" id="TIGR00147">
    <property type="entry name" value="YegS/Rv2252/BmrU family lipid kinase"/>
    <property type="match status" value="1"/>
</dbReference>
<comment type="similarity">
    <text evidence="2">Belongs to the diacylglycerol/lipid kinase family.</text>
</comment>
<feature type="domain" description="DAGKc" evidence="13">
    <location>
        <begin position="17"/>
        <end position="146"/>
    </location>
</feature>
<evidence type="ECO:0000259" key="13">
    <source>
        <dbReference type="PROSITE" id="PS50146"/>
    </source>
</evidence>
<dbReference type="InterPro" id="IPR017438">
    <property type="entry name" value="ATP-NAD_kinase_N"/>
</dbReference>
<keyword evidence="4" id="KW-0808">Transferase</keyword>
<dbReference type="GO" id="GO:0005886">
    <property type="term" value="C:plasma membrane"/>
    <property type="evidence" value="ECO:0007669"/>
    <property type="project" value="TreeGrafter"/>
</dbReference>
<keyword evidence="7 14" id="KW-0418">Kinase</keyword>
<organism evidence="14 15">
    <name type="scientific">Sulfobacillus benefaciens</name>
    <dbReference type="NCBI Taxonomy" id="453960"/>
    <lineage>
        <taxon>Bacteria</taxon>
        <taxon>Bacillati</taxon>
        <taxon>Bacillota</taxon>
        <taxon>Clostridia</taxon>
        <taxon>Eubacteriales</taxon>
        <taxon>Clostridiales Family XVII. Incertae Sedis</taxon>
        <taxon>Sulfobacillus</taxon>
    </lineage>
</organism>
<dbReference type="InterPro" id="IPR045540">
    <property type="entry name" value="YegS/DAGK_C"/>
</dbReference>
<evidence type="ECO:0000256" key="4">
    <source>
        <dbReference type="ARBA" id="ARBA00022679"/>
    </source>
</evidence>
<dbReference type="PANTHER" id="PTHR12358">
    <property type="entry name" value="SPHINGOSINE KINASE"/>
    <property type="match status" value="1"/>
</dbReference>
<keyword evidence="6" id="KW-0547">Nucleotide-binding</keyword>
<evidence type="ECO:0000256" key="2">
    <source>
        <dbReference type="ARBA" id="ARBA00005983"/>
    </source>
</evidence>
<dbReference type="SMART" id="SM00046">
    <property type="entry name" value="DAGKc"/>
    <property type="match status" value="1"/>
</dbReference>
<evidence type="ECO:0000256" key="12">
    <source>
        <dbReference type="ARBA" id="ARBA00023264"/>
    </source>
</evidence>
<keyword evidence="9" id="KW-0460">Magnesium</keyword>
<dbReference type="PANTHER" id="PTHR12358:SF106">
    <property type="entry name" value="LIPID KINASE YEGS"/>
    <property type="match status" value="1"/>
</dbReference>
<keyword evidence="8" id="KW-0067">ATP-binding</keyword>
<keyword evidence="12" id="KW-1208">Phospholipid metabolism</keyword>